<reference evidence="2" key="1">
    <citation type="submission" date="2016-06" db="EMBL/GenBank/DDBJ databases">
        <authorList>
            <person name="Sutton G."/>
            <person name="Brinkac L."/>
            <person name="Sanka R."/>
            <person name="Adams M."/>
            <person name="Lau E."/>
            <person name="Sam S."/>
            <person name="Sreng N."/>
            <person name="Him V."/>
            <person name="Kerleguer A."/>
            <person name="Cheng S."/>
        </authorList>
    </citation>
    <scope>NUCLEOTIDE SEQUENCE [LARGE SCALE GENOMIC DNA]</scope>
    <source>
        <strain evidence="2">E1876</strain>
    </source>
</reference>
<organism evidence="1 2">
    <name type="scientific">Mycolicibacter sinensis (strain JDM601)</name>
    <name type="common">Mycobacterium sinense</name>
    <dbReference type="NCBI Taxonomy" id="875328"/>
    <lineage>
        <taxon>Bacteria</taxon>
        <taxon>Bacillati</taxon>
        <taxon>Actinomycetota</taxon>
        <taxon>Actinomycetes</taxon>
        <taxon>Mycobacteriales</taxon>
        <taxon>Mycobacteriaceae</taxon>
        <taxon>Mycolicibacter</taxon>
    </lineage>
</organism>
<sequence length="156" mass="16330">MRTAVVRVDVDPTGRLTPEQLTAGLAVLRDLAGQAGIELVATDVAAMPVGRRQVRLLITGADTEMVDTGTQLCAKAFDTTPVPGVVTYLSRGTDDDARGVLAGLGLTGEIGRTTGGHGLDVVHVTLDEPDVARVGESRIHTALEASLNCEVHIHTR</sequence>
<evidence type="ECO:0000313" key="1">
    <source>
        <dbReference type="EMBL" id="OBI23882.1"/>
    </source>
</evidence>
<protein>
    <submittedName>
        <fullName evidence="1">Uncharacterized protein</fullName>
    </submittedName>
</protein>
<proteinExistence type="predicted"/>
<name>A0A1A2XFN1_MYCSD</name>
<gene>
    <name evidence="1" type="ORF">A5710_11590</name>
</gene>
<dbReference type="EMBL" id="LZKG01000178">
    <property type="protein sequence ID" value="OBI23882.1"/>
    <property type="molecule type" value="Genomic_DNA"/>
</dbReference>
<comment type="caution">
    <text evidence="1">The sequence shown here is derived from an EMBL/GenBank/DDBJ whole genome shotgun (WGS) entry which is preliminary data.</text>
</comment>
<accession>A0A1A2XFN1</accession>
<dbReference type="Proteomes" id="UP000093943">
    <property type="component" value="Unassembled WGS sequence"/>
</dbReference>
<evidence type="ECO:0000313" key="2">
    <source>
        <dbReference type="Proteomes" id="UP000093943"/>
    </source>
</evidence>
<dbReference type="RefSeq" id="WP_064921628.1">
    <property type="nucleotide sequence ID" value="NZ_LZJK01000072.1"/>
</dbReference>
<dbReference type="OrthoDB" id="4545496at2"/>
<dbReference type="AlphaFoldDB" id="A0A1A2XFN1"/>